<dbReference type="Gene3D" id="2.60.120.380">
    <property type="match status" value="1"/>
</dbReference>
<keyword evidence="3" id="KW-1185">Reference proteome</keyword>
<name>A0A1I0BE38_9PROT</name>
<protein>
    <submittedName>
        <fullName evidence="2">Uncharacterized protein</fullName>
    </submittedName>
</protein>
<gene>
    <name evidence="2" type="ORF">SAMN05216326_11068</name>
</gene>
<proteinExistence type="predicted"/>
<reference evidence="3" key="1">
    <citation type="submission" date="2016-10" db="EMBL/GenBank/DDBJ databases">
        <authorList>
            <person name="Varghese N."/>
            <person name="Submissions S."/>
        </authorList>
    </citation>
    <scope>NUCLEOTIDE SEQUENCE [LARGE SCALE GENOMIC DNA]</scope>
    <source>
        <strain evidence="3">Nm71</strain>
    </source>
</reference>
<accession>A0A1I0BE38</accession>
<keyword evidence="1" id="KW-0732">Signal</keyword>
<dbReference type="AlphaFoldDB" id="A0A1I0BE38"/>
<evidence type="ECO:0000313" key="3">
    <source>
        <dbReference type="Proteomes" id="UP000199345"/>
    </source>
</evidence>
<sequence>MFLQAFALSLPVVMTVSAETCETIQFQQGTNSTTVTGVAPPDSIICYTITTAIGQTVDLAVSGTNMVFSVEGLIDAQQKFQFTAEQKTYRINVGQLMRAVAEEPYTLAVSIK</sequence>
<dbReference type="Proteomes" id="UP000199345">
    <property type="component" value="Unassembled WGS sequence"/>
</dbReference>
<dbReference type="EMBL" id="FOIA01000010">
    <property type="protein sequence ID" value="SET05105.1"/>
    <property type="molecule type" value="Genomic_DNA"/>
</dbReference>
<feature type="chain" id="PRO_5011675209" evidence="1">
    <location>
        <begin position="19"/>
        <end position="112"/>
    </location>
</feature>
<feature type="signal peptide" evidence="1">
    <location>
        <begin position="1"/>
        <end position="18"/>
    </location>
</feature>
<evidence type="ECO:0000313" key="2">
    <source>
        <dbReference type="EMBL" id="SET05105.1"/>
    </source>
</evidence>
<organism evidence="2 3">
    <name type="scientific">Nitrosomonas marina</name>
    <dbReference type="NCBI Taxonomy" id="917"/>
    <lineage>
        <taxon>Bacteria</taxon>
        <taxon>Pseudomonadati</taxon>
        <taxon>Pseudomonadota</taxon>
        <taxon>Betaproteobacteria</taxon>
        <taxon>Nitrosomonadales</taxon>
        <taxon>Nitrosomonadaceae</taxon>
        <taxon>Nitrosomonas</taxon>
    </lineage>
</organism>
<evidence type="ECO:0000256" key="1">
    <source>
        <dbReference type="SAM" id="SignalP"/>
    </source>
</evidence>